<dbReference type="GO" id="GO:0005576">
    <property type="term" value="C:extracellular region"/>
    <property type="evidence" value="ECO:0007669"/>
    <property type="project" value="UniProtKB-SubCell"/>
</dbReference>
<dbReference type="Proteomes" id="UP000695007">
    <property type="component" value="Unplaced"/>
</dbReference>
<evidence type="ECO:0000313" key="8">
    <source>
        <dbReference type="RefSeq" id="XP_011497737.1"/>
    </source>
</evidence>
<dbReference type="RefSeq" id="XP_011497737.1">
    <property type="nucleotide sequence ID" value="XM_011499435.1"/>
</dbReference>
<dbReference type="CTD" id="41170"/>
<accession>A0AAJ6YGP7</accession>
<dbReference type="InterPro" id="IPR000187">
    <property type="entry name" value="CRF"/>
</dbReference>
<dbReference type="KEGG" id="csol:105362094"/>
<keyword evidence="5" id="KW-0732">Signal</keyword>
<dbReference type="AlphaFoldDB" id="A0AAJ6YGP7"/>
<dbReference type="RefSeq" id="XP_011497738.1">
    <property type="nucleotide sequence ID" value="XM_011499436.1"/>
</dbReference>
<dbReference type="SMART" id="SM00039">
    <property type="entry name" value="CRF"/>
    <property type="match status" value="1"/>
</dbReference>
<evidence type="ECO:0000256" key="5">
    <source>
        <dbReference type="SAM" id="SignalP"/>
    </source>
</evidence>
<dbReference type="GO" id="GO:0005179">
    <property type="term" value="F:hormone activity"/>
    <property type="evidence" value="ECO:0007669"/>
    <property type="project" value="UniProtKB-KW"/>
</dbReference>
<evidence type="ECO:0000259" key="6">
    <source>
        <dbReference type="SMART" id="SM00039"/>
    </source>
</evidence>
<protein>
    <submittedName>
        <fullName evidence="8 9">Uncharacterized protein LOC105362094</fullName>
    </submittedName>
</protein>
<gene>
    <name evidence="8 9" type="primary">LOC105362094</name>
</gene>
<keyword evidence="2" id="KW-0964">Secreted</keyword>
<sequence length="162" mass="18304">MSLVSLLATTTLITLANSTPMIYTTNQRAKIPVDYDHLLLMLLLNHQDFGQKTKPLEPRTLESLYGREKRIGSLSIVNSVDVLRERVLLELARRKAMEDQRQISENRRLLDSVGKRSGPGPRELGYRSPGDPRKTSPGSGCEDEGRERLDRTMAQEFLVGRV</sequence>
<evidence type="ECO:0000256" key="4">
    <source>
        <dbReference type="SAM" id="MobiDB-lite"/>
    </source>
</evidence>
<name>A0AAJ6YGP7_9HYME</name>
<feature type="region of interest" description="Disordered" evidence="4">
    <location>
        <begin position="98"/>
        <end position="152"/>
    </location>
</feature>
<dbReference type="Pfam" id="PF00473">
    <property type="entry name" value="CRF"/>
    <property type="match status" value="1"/>
</dbReference>
<feature type="compositionally biased region" description="Basic and acidic residues" evidence="4">
    <location>
        <begin position="143"/>
        <end position="152"/>
    </location>
</feature>
<evidence type="ECO:0000256" key="2">
    <source>
        <dbReference type="ARBA" id="ARBA00022525"/>
    </source>
</evidence>
<comment type="subcellular location">
    <subcellularLocation>
        <location evidence="1">Secreted</location>
    </subcellularLocation>
</comment>
<evidence type="ECO:0000256" key="3">
    <source>
        <dbReference type="ARBA" id="ARBA00022702"/>
    </source>
</evidence>
<dbReference type="GeneID" id="105362094"/>
<feature type="chain" id="PRO_5044708440" evidence="5">
    <location>
        <begin position="19"/>
        <end position="162"/>
    </location>
</feature>
<reference evidence="8 9" key="1">
    <citation type="submission" date="2025-04" db="UniProtKB">
        <authorList>
            <consortium name="RefSeq"/>
        </authorList>
    </citation>
    <scope>IDENTIFICATION</scope>
</reference>
<feature type="domain" description="Corticotropin-releasing factor" evidence="6">
    <location>
        <begin position="70"/>
        <end position="113"/>
    </location>
</feature>
<evidence type="ECO:0000256" key="1">
    <source>
        <dbReference type="ARBA" id="ARBA00004613"/>
    </source>
</evidence>
<organism evidence="7 9">
    <name type="scientific">Ceratosolen solmsi marchali</name>
    <dbReference type="NCBI Taxonomy" id="326594"/>
    <lineage>
        <taxon>Eukaryota</taxon>
        <taxon>Metazoa</taxon>
        <taxon>Ecdysozoa</taxon>
        <taxon>Arthropoda</taxon>
        <taxon>Hexapoda</taxon>
        <taxon>Insecta</taxon>
        <taxon>Pterygota</taxon>
        <taxon>Neoptera</taxon>
        <taxon>Endopterygota</taxon>
        <taxon>Hymenoptera</taxon>
        <taxon>Apocrita</taxon>
        <taxon>Proctotrupomorpha</taxon>
        <taxon>Chalcidoidea</taxon>
        <taxon>Agaonidae</taxon>
        <taxon>Agaoninae</taxon>
        <taxon>Ceratosolen</taxon>
    </lineage>
</organism>
<keyword evidence="7" id="KW-1185">Reference proteome</keyword>
<feature type="signal peptide" evidence="5">
    <location>
        <begin position="1"/>
        <end position="18"/>
    </location>
</feature>
<proteinExistence type="predicted"/>
<evidence type="ECO:0000313" key="9">
    <source>
        <dbReference type="RefSeq" id="XP_011497738.1"/>
    </source>
</evidence>
<feature type="compositionally biased region" description="Basic and acidic residues" evidence="4">
    <location>
        <begin position="98"/>
        <end position="114"/>
    </location>
</feature>
<evidence type="ECO:0000313" key="7">
    <source>
        <dbReference type="Proteomes" id="UP000695007"/>
    </source>
</evidence>
<keyword evidence="3" id="KW-0372">Hormone</keyword>